<organism evidence="3 4">
    <name type="scientific">Streptomyces klenkii</name>
    <dbReference type="NCBI Taxonomy" id="1420899"/>
    <lineage>
        <taxon>Bacteria</taxon>
        <taxon>Bacillati</taxon>
        <taxon>Actinomycetota</taxon>
        <taxon>Actinomycetes</taxon>
        <taxon>Kitasatosporales</taxon>
        <taxon>Streptomycetaceae</taxon>
        <taxon>Streptomyces</taxon>
    </lineage>
</organism>
<protein>
    <submittedName>
        <fullName evidence="3">Glycosyltransferase family 2 protein</fullName>
    </submittedName>
</protein>
<dbReference type="Proteomes" id="UP000270343">
    <property type="component" value="Unassembled WGS sequence"/>
</dbReference>
<accession>A0A3B0AHZ3</accession>
<dbReference type="CDD" id="cd00761">
    <property type="entry name" value="Glyco_tranf_GTA_type"/>
    <property type="match status" value="1"/>
</dbReference>
<keyword evidence="4" id="KW-1185">Reference proteome</keyword>
<dbReference type="InterPro" id="IPR029044">
    <property type="entry name" value="Nucleotide-diphossugar_trans"/>
</dbReference>
<gene>
    <name evidence="3" type="ORF">D7231_33810</name>
</gene>
<proteinExistence type="predicted"/>
<feature type="compositionally biased region" description="Polar residues" evidence="1">
    <location>
        <begin position="16"/>
        <end position="27"/>
    </location>
</feature>
<dbReference type="InterPro" id="IPR050834">
    <property type="entry name" value="Glycosyltransf_2"/>
</dbReference>
<dbReference type="PANTHER" id="PTHR43685">
    <property type="entry name" value="GLYCOSYLTRANSFERASE"/>
    <property type="match status" value="1"/>
</dbReference>
<dbReference type="SUPFAM" id="SSF53448">
    <property type="entry name" value="Nucleotide-diphospho-sugar transferases"/>
    <property type="match status" value="1"/>
</dbReference>
<dbReference type="InterPro" id="IPR001173">
    <property type="entry name" value="Glyco_trans_2-like"/>
</dbReference>
<evidence type="ECO:0000256" key="1">
    <source>
        <dbReference type="SAM" id="MobiDB-lite"/>
    </source>
</evidence>
<dbReference type="AlphaFoldDB" id="A0A3B0AHZ3"/>
<dbReference type="EMBL" id="RBAM01000036">
    <property type="protein sequence ID" value="RKN59981.1"/>
    <property type="molecule type" value="Genomic_DNA"/>
</dbReference>
<name>A0A3B0AHZ3_9ACTN</name>
<evidence type="ECO:0000259" key="2">
    <source>
        <dbReference type="Pfam" id="PF00535"/>
    </source>
</evidence>
<dbReference type="Gene3D" id="3.90.550.10">
    <property type="entry name" value="Spore Coat Polysaccharide Biosynthesis Protein SpsA, Chain A"/>
    <property type="match status" value="1"/>
</dbReference>
<dbReference type="Pfam" id="PF00535">
    <property type="entry name" value="Glycos_transf_2"/>
    <property type="match status" value="1"/>
</dbReference>
<feature type="region of interest" description="Disordered" evidence="1">
    <location>
        <begin position="1"/>
        <end position="27"/>
    </location>
</feature>
<comment type="caution">
    <text evidence="3">The sequence shown here is derived from an EMBL/GenBank/DDBJ whole genome shotgun (WGS) entry which is preliminary data.</text>
</comment>
<dbReference type="PANTHER" id="PTHR43685:SF2">
    <property type="entry name" value="GLYCOSYLTRANSFERASE 2-LIKE DOMAIN-CONTAINING PROTEIN"/>
    <property type="match status" value="1"/>
</dbReference>
<evidence type="ECO:0000313" key="3">
    <source>
        <dbReference type="EMBL" id="RKN59981.1"/>
    </source>
</evidence>
<feature type="domain" description="Glycosyltransferase 2-like" evidence="2">
    <location>
        <begin position="80"/>
        <end position="203"/>
    </location>
</feature>
<dbReference type="GO" id="GO:0016740">
    <property type="term" value="F:transferase activity"/>
    <property type="evidence" value="ECO:0007669"/>
    <property type="project" value="UniProtKB-KW"/>
</dbReference>
<evidence type="ECO:0000313" key="4">
    <source>
        <dbReference type="Proteomes" id="UP000270343"/>
    </source>
</evidence>
<sequence>MQEHEAPSRDGFLGRNPSTKDFISQPNQKACQPGWKELTLSPVPAGPTIFAIGSGERVSSALPDTTRQHSWTESKPRVGIVVSTIGRPTSLQRLFASLEAQTFPVNTLVVADQSSTMETTSVAEAWASRLPLTVVPSRGGLSQGRNDGLAALPPCDIVAFPDDDCWYAPNTVANAVEEIMTGCMMVSGRLVTPGDMKPSRVRFGSQPLTLGRRSIWTHAVEAACFFRQEVFETYGVFNTELGVGCPTPWQSGEGTELLWRALNNGALLGYSPRITVFEEAGADLSPAIYLRKTREYARGTGRVIRLHQNRWEFTAAVIRPAVRGFLNLLRLRVGTARLCLHTILGRCEGYTGRLV</sequence>
<keyword evidence="3" id="KW-0808">Transferase</keyword>
<reference evidence="3 4" key="1">
    <citation type="journal article" date="2015" name="Antonie Van Leeuwenhoek">
        <title>Streptomyces klenkii sp. nov., isolated from deep marine sediment.</title>
        <authorList>
            <person name="Veyisoglu A."/>
            <person name="Sahin N."/>
        </authorList>
    </citation>
    <scope>NUCLEOTIDE SEQUENCE [LARGE SCALE GENOMIC DNA]</scope>
    <source>
        <strain evidence="3 4">KCTC 29202</strain>
    </source>
</reference>